<dbReference type="CDD" id="cd09272">
    <property type="entry name" value="RNase_HI_RT_Ty1"/>
    <property type="match status" value="1"/>
</dbReference>
<dbReference type="PANTHER" id="PTHR11439">
    <property type="entry name" value="GAG-POL-RELATED RETROTRANSPOSON"/>
    <property type="match status" value="1"/>
</dbReference>
<dbReference type="PANTHER" id="PTHR11439:SF524">
    <property type="entry name" value="RNA-DIRECTED DNA POLYMERASE, PROTEIN KINASE RLK-PELLE-DLSV FAMILY"/>
    <property type="match status" value="1"/>
</dbReference>
<evidence type="ECO:0000256" key="1">
    <source>
        <dbReference type="PROSITE-ProRule" id="PRU00723"/>
    </source>
</evidence>
<dbReference type="PROSITE" id="PS50103">
    <property type="entry name" value="ZF_C3H1"/>
    <property type="match status" value="1"/>
</dbReference>
<dbReference type="EMBL" id="BKCJ010007147">
    <property type="protein sequence ID" value="GEU75770.1"/>
    <property type="molecule type" value="Genomic_DNA"/>
</dbReference>
<dbReference type="SUPFAM" id="SSF56672">
    <property type="entry name" value="DNA/RNA polymerases"/>
    <property type="match status" value="1"/>
</dbReference>
<dbReference type="InterPro" id="IPR013103">
    <property type="entry name" value="RVT_2"/>
</dbReference>
<gene>
    <name evidence="4" type="ORF">Tci_047748</name>
</gene>
<accession>A0A6L2MPU7</accession>
<dbReference type="InterPro" id="IPR043502">
    <property type="entry name" value="DNA/RNA_pol_sf"/>
</dbReference>
<keyword evidence="1" id="KW-0863">Zinc-finger</keyword>
<protein>
    <submittedName>
        <fullName evidence="4">Ribonuclease H-like domain-containing protein</fullName>
    </submittedName>
</protein>
<keyword evidence="1" id="KW-0479">Metal-binding</keyword>
<dbReference type="SMART" id="SM00356">
    <property type="entry name" value="ZnF_C3H1"/>
    <property type="match status" value="1"/>
</dbReference>
<reference evidence="4" key="1">
    <citation type="journal article" date="2019" name="Sci. Rep.">
        <title>Draft genome of Tanacetum cinerariifolium, the natural source of mosquito coil.</title>
        <authorList>
            <person name="Yamashiro T."/>
            <person name="Shiraishi A."/>
            <person name="Satake H."/>
            <person name="Nakayama K."/>
        </authorList>
    </citation>
    <scope>NUCLEOTIDE SEQUENCE</scope>
</reference>
<dbReference type="Pfam" id="PF00642">
    <property type="entry name" value="zf-CCCH"/>
    <property type="match status" value="1"/>
</dbReference>
<organism evidence="4">
    <name type="scientific">Tanacetum cinerariifolium</name>
    <name type="common">Dalmatian daisy</name>
    <name type="synonym">Chrysanthemum cinerariifolium</name>
    <dbReference type="NCBI Taxonomy" id="118510"/>
    <lineage>
        <taxon>Eukaryota</taxon>
        <taxon>Viridiplantae</taxon>
        <taxon>Streptophyta</taxon>
        <taxon>Embryophyta</taxon>
        <taxon>Tracheophyta</taxon>
        <taxon>Spermatophyta</taxon>
        <taxon>Magnoliopsida</taxon>
        <taxon>eudicotyledons</taxon>
        <taxon>Gunneridae</taxon>
        <taxon>Pentapetalae</taxon>
        <taxon>asterids</taxon>
        <taxon>campanulids</taxon>
        <taxon>Asterales</taxon>
        <taxon>Asteraceae</taxon>
        <taxon>Asteroideae</taxon>
        <taxon>Anthemideae</taxon>
        <taxon>Anthemidinae</taxon>
        <taxon>Tanacetum</taxon>
    </lineage>
</organism>
<feature type="domain" description="C3H1-type" evidence="3">
    <location>
        <begin position="3"/>
        <end position="30"/>
    </location>
</feature>
<sequence length="460" mass="52279">MSSSLPQICNHFDKGSCKFSDRCKFIHDDRNRAGLSSQNYGSGNNNRMSATNNYPTPRSNWTPPGPFNNRVAQVYSQPISYSRPAQHGLLHQVLAQQAFVQQVQAQPLVQLPLMAQQVALQRHFYQHLHQGILGPTPTHYGSQAISIPSAFSTMTLLDPTWHMDTCASFHLNFNASNLSTIFNKRLFPPVQRSLYGLKQAPHAWFQRFVAYLIIYMDEIILTASSLALLQQIIDSLHHDFDMTDLEALNYFLGISADRNSTRLFLSQRKYALQLLEHAHMLHCNPFRTPIDTESKLGPEGVPLQVCLYMHDSREPHYAALKRILRYVRGAMDFGLHTTSPVGYTNADWAGYPSTRSAEAEYHGVANVIVETAWLCYLLRELHSPLSTATLFYCDNVNVVYMYTNPVQHQRTKHVEIDIHFVHDMVIDGQVRVSMYLLATSMLTSSSKDLLQLCLKIFDSV</sequence>
<evidence type="ECO:0000313" key="4">
    <source>
        <dbReference type="EMBL" id="GEU75770.1"/>
    </source>
</evidence>
<dbReference type="Pfam" id="PF07727">
    <property type="entry name" value="RVT_2"/>
    <property type="match status" value="1"/>
</dbReference>
<dbReference type="InterPro" id="IPR000571">
    <property type="entry name" value="Znf_CCCH"/>
</dbReference>
<evidence type="ECO:0000259" key="3">
    <source>
        <dbReference type="PROSITE" id="PS50103"/>
    </source>
</evidence>
<evidence type="ECO:0000256" key="2">
    <source>
        <dbReference type="SAM" id="MobiDB-lite"/>
    </source>
</evidence>
<comment type="caution">
    <text evidence="4">The sequence shown here is derived from an EMBL/GenBank/DDBJ whole genome shotgun (WGS) entry which is preliminary data.</text>
</comment>
<proteinExistence type="predicted"/>
<name>A0A6L2MPU7_TANCI</name>
<feature type="region of interest" description="Disordered" evidence="2">
    <location>
        <begin position="34"/>
        <end position="58"/>
    </location>
</feature>
<feature type="zinc finger region" description="C3H1-type" evidence="1">
    <location>
        <begin position="3"/>
        <end position="30"/>
    </location>
</feature>
<keyword evidence="1" id="KW-0862">Zinc</keyword>
<dbReference type="AlphaFoldDB" id="A0A6L2MPU7"/>
<dbReference type="GO" id="GO:0008270">
    <property type="term" value="F:zinc ion binding"/>
    <property type="evidence" value="ECO:0007669"/>
    <property type="project" value="UniProtKB-KW"/>
</dbReference>
<dbReference type="Gene3D" id="4.10.1000.10">
    <property type="entry name" value="Zinc finger, CCCH-type"/>
    <property type="match status" value="1"/>
</dbReference>